<evidence type="ECO:0000313" key="1">
    <source>
        <dbReference type="EMBL" id="OCL32017.1"/>
    </source>
</evidence>
<dbReference type="CDD" id="cd06262">
    <property type="entry name" value="metallo-hydrolase-like_MBL-fold"/>
    <property type="match status" value="1"/>
</dbReference>
<proteinExistence type="predicted"/>
<name>A0A1C0AIZ0_9ACTN</name>
<protein>
    <submittedName>
        <fullName evidence="1">Zn-dependent hydrolase</fullName>
    </submittedName>
</protein>
<organism evidence="1 2">
    <name type="scientific">Tessaracoccus lapidicaptus</name>
    <dbReference type="NCBI Taxonomy" id="1427523"/>
    <lineage>
        <taxon>Bacteria</taxon>
        <taxon>Bacillati</taxon>
        <taxon>Actinomycetota</taxon>
        <taxon>Actinomycetes</taxon>
        <taxon>Propionibacteriales</taxon>
        <taxon>Propionibacteriaceae</taxon>
        <taxon>Tessaracoccus</taxon>
    </lineage>
</organism>
<dbReference type="PANTHER" id="PTHR46233">
    <property type="entry name" value="HYDROXYACYLGLUTATHIONE HYDROLASE GLOC"/>
    <property type="match status" value="1"/>
</dbReference>
<gene>
    <name evidence="1" type="ORF">BCR15_08195</name>
</gene>
<dbReference type="Pfam" id="PF00753">
    <property type="entry name" value="Lactamase_B"/>
    <property type="match status" value="1"/>
</dbReference>
<comment type="caution">
    <text evidence="1">The sequence shown here is derived from an EMBL/GenBank/DDBJ whole genome shotgun (WGS) entry which is preliminary data.</text>
</comment>
<dbReference type="GO" id="GO:0016787">
    <property type="term" value="F:hydrolase activity"/>
    <property type="evidence" value="ECO:0007669"/>
    <property type="project" value="UniProtKB-KW"/>
</dbReference>
<dbReference type="SUPFAM" id="SSF56281">
    <property type="entry name" value="Metallo-hydrolase/oxidoreductase"/>
    <property type="match status" value="1"/>
</dbReference>
<dbReference type="PANTHER" id="PTHR46233:SF4">
    <property type="entry name" value="METALLO-BETA-LACTAMASE DOMAIN-CONTAINING PROTEIN"/>
    <property type="match status" value="1"/>
</dbReference>
<dbReference type="EMBL" id="MBQD01000024">
    <property type="protein sequence ID" value="OCL32017.1"/>
    <property type="molecule type" value="Genomic_DNA"/>
</dbReference>
<evidence type="ECO:0000313" key="2">
    <source>
        <dbReference type="Proteomes" id="UP000093501"/>
    </source>
</evidence>
<dbReference type="Gene3D" id="3.60.15.10">
    <property type="entry name" value="Ribonuclease Z/Hydroxyacylglutathione hydrolase-like"/>
    <property type="match status" value="1"/>
</dbReference>
<dbReference type="Proteomes" id="UP000093501">
    <property type="component" value="Unassembled WGS sequence"/>
</dbReference>
<keyword evidence="1" id="KW-0378">Hydrolase</keyword>
<dbReference type="SMART" id="SM00849">
    <property type="entry name" value="Lactamase_B"/>
    <property type="match status" value="1"/>
</dbReference>
<dbReference type="InterPro" id="IPR001279">
    <property type="entry name" value="Metallo-B-lactamas"/>
</dbReference>
<dbReference type="AlphaFoldDB" id="A0A1C0AIZ0"/>
<dbReference type="InterPro" id="IPR036866">
    <property type="entry name" value="RibonucZ/Hydroxyglut_hydro"/>
</dbReference>
<keyword evidence="2" id="KW-1185">Reference proteome</keyword>
<dbReference type="RefSeq" id="WP_068752365.1">
    <property type="nucleotide sequence ID" value="NZ_LR214441.1"/>
</dbReference>
<sequence>MSTTVSRLVTAGNFDPVGPPVHENNVWIVGDDKHVVVIDPAHDADAVAFAVEDRIVTAILLTHGHWDHVRAALAVAAELGAQVHLNPADLFLWREEHGDAEFEPLLDGDVFRAGGVVLEARHTPGHTPGSTSLVAEDLGCVFTGDTLFQGGPGATRWHYSDFGTIIESIESRLFTLPDATTVHTGHGPSTTIGAERPHLAEWIRRGW</sequence>
<dbReference type="InterPro" id="IPR051453">
    <property type="entry name" value="MBL_Glyoxalase_II"/>
</dbReference>
<accession>A0A1C0AIZ0</accession>
<reference evidence="2" key="1">
    <citation type="submission" date="2016-07" db="EMBL/GenBank/DDBJ databases">
        <authorList>
            <person name="Florea S."/>
            <person name="Webb J.S."/>
            <person name="Jaromczyk J."/>
            <person name="Schardl C.L."/>
        </authorList>
    </citation>
    <scope>NUCLEOTIDE SEQUENCE [LARGE SCALE GENOMIC DNA]</scope>
    <source>
        <strain evidence="2">IPBSL-7</strain>
    </source>
</reference>